<gene>
    <name evidence="3" type="ORF">HPP92_026938</name>
</gene>
<evidence type="ECO:0000313" key="3">
    <source>
        <dbReference type="EMBL" id="KAG0450356.1"/>
    </source>
</evidence>
<dbReference type="GO" id="GO:0042273">
    <property type="term" value="P:ribosomal large subunit biogenesis"/>
    <property type="evidence" value="ECO:0007669"/>
    <property type="project" value="UniProtKB-UniRule"/>
</dbReference>
<comment type="caution">
    <text evidence="3">The sequence shown here is derived from an EMBL/GenBank/DDBJ whole genome shotgun (WGS) entry which is preliminary data.</text>
</comment>
<keyword evidence="1" id="KW-0653">Protein transport</keyword>
<dbReference type="PANTHER" id="PTHR12730">
    <property type="entry name" value="HSDA/SDA1-RELATED"/>
    <property type="match status" value="1"/>
</dbReference>
<accession>A0A835U8S5</accession>
<dbReference type="Proteomes" id="UP000636800">
    <property type="component" value="Unassembled WGS sequence"/>
</dbReference>
<organism evidence="3 4">
    <name type="scientific">Vanilla planifolia</name>
    <name type="common">Vanilla</name>
    <dbReference type="NCBI Taxonomy" id="51239"/>
    <lineage>
        <taxon>Eukaryota</taxon>
        <taxon>Viridiplantae</taxon>
        <taxon>Streptophyta</taxon>
        <taxon>Embryophyta</taxon>
        <taxon>Tracheophyta</taxon>
        <taxon>Spermatophyta</taxon>
        <taxon>Magnoliopsida</taxon>
        <taxon>Liliopsida</taxon>
        <taxon>Asparagales</taxon>
        <taxon>Orchidaceae</taxon>
        <taxon>Vanilloideae</taxon>
        <taxon>Vanilleae</taxon>
        <taxon>Vanilla</taxon>
    </lineage>
</organism>
<dbReference type="PANTHER" id="PTHR12730:SF0">
    <property type="entry name" value="PROTEIN SDA1 HOMOLOG"/>
    <property type="match status" value="1"/>
</dbReference>
<keyword evidence="4" id="KW-1185">Reference proteome</keyword>
<dbReference type="InterPro" id="IPR027312">
    <property type="entry name" value="Sda1"/>
</dbReference>
<comment type="subcellular location">
    <subcellularLocation>
        <location evidence="1">Nucleus</location>
        <location evidence="1">Nucleolus</location>
    </subcellularLocation>
</comment>
<dbReference type="GO" id="GO:0015031">
    <property type="term" value="P:protein transport"/>
    <property type="evidence" value="ECO:0007669"/>
    <property type="project" value="UniProtKB-KW"/>
</dbReference>
<keyword evidence="1" id="KW-0813">Transport</keyword>
<dbReference type="AlphaFoldDB" id="A0A835U8S5"/>
<dbReference type="GO" id="GO:0000055">
    <property type="term" value="P:ribosomal large subunit export from nucleus"/>
    <property type="evidence" value="ECO:0007669"/>
    <property type="project" value="UniProtKB-UniRule"/>
</dbReference>
<proteinExistence type="inferred from homology"/>
<keyword evidence="1" id="KW-0690">Ribosome biogenesis</keyword>
<comment type="function">
    <text evidence="1">Required for 60S pre-ribosomal subunits export to the cytoplasm.</text>
</comment>
<feature type="region of interest" description="Disordered" evidence="2">
    <location>
        <begin position="367"/>
        <end position="394"/>
    </location>
</feature>
<feature type="region of interest" description="Disordered" evidence="2">
    <location>
        <begin position="242"/>
        <end position="264"/>
    </location>
</feature>
<comment type="similarity">
    <text evidence="1">Belongs to the SDA1 family.</text>
</comment>
<sequence>MGSLPSSSAAAASLANSFVAVTSAASSRYNLGMKLDPEGYEAELLLIYRHFESSLHFFLQSEVRTLPSSFHSNLAQAIILVNTKGEEELRARVMVSALSFLLGYEHVVDDDDDSEAASDEDDEYGAGLQVAPLESDNTVCLSASIQFGAGGKELLHEKAVSIVARSLITLFREICPSFLVKKDQGHPIDSRARPKAFGEVSVTNECLVLNDAYRNDSDEEGSDDGELANVCDTEELNEELEVQATPIDGQDEDADDGKDPSNRKKRKLGDFVECLNAFDASPCSHKRLAIIKAAKVSTDEADGILSNEDFQHIKEPKAHVRSKLSKQERVVLIRAGRGDTEKYKAKIVVKQKTVEATVEGDVAGCQKSKTSSFSSRKKEASQGGKQFRGRKALK</sequence>
<keyword evidence="1" id="KW-0539">Nucleus</keyword>
<evidence type="ECO:0000256" key="1">
    <source>
        <dbReference type="RuleBase" id="RU365057"/>
    </source>
</evidence>
<protein>
    <recommendedName>
        <fullName evidence="1">Protein SDA1</fullName>
    </recommendedName>
</protein>
<reference evidence="3 4" key="1">
    <citation type="journal article" date="2020" name="Nat. Food">
        <title>A phased Vanilla planifolia genome enables genetic improvement of flavour and production.</title>
        <authorList>
            <person name="Hasing T."/>
            <person name="Tang H."/>
            <person name="Brym M."/>
            <person name="Khazi F."/>
            <person name="Huang T."/>
            <person name="Chambers A.H."/>
        </authorList>
    </citation>
    <scope>NUCLEOTIDE SEQUENCE [LARGE SCALE GENOMIC DNA]</scope>
    <source>
        <tissue evidence="3">Leaf</tissue>
    </source>
</reference>
<dbReference type="GO" id="GO:0005730">
    <property type="term" value="C:nucleolus"/>
    <property type="evidence" value="ECO:0007669"/>
    <property type="project" value="UniProtKB-SubCell"/>
</dbReference>
<dbReference type="EMBL" id="JADCNL010000121">
    <property type="protein sequence ID" value="KAG0450356.1"/>
    <property type="molecule type" value="Genomic_DNA"/>
</dbReference>
<evidence type="ECO:0000256" key="2">
    <source>
        <dbReference type="SAM" id="MobiDB-lite"/>
    </source>
</evidence>
<name>A0A835U8S5_VANPL</name>
<evidence type="ECO:0000313" key="4">
    <source>
        <dbReference type="Proteomes" id="UP000636800"/>
    </source>
</evidence>
<dbReference type="OrthoDB" id="1697732at2759"/>